<sequence length="101" mass="11263">MNIRSSSSCSTTAGSSCLRSAVNQESLVAIASGMEWRNGKFITHQTRIRAGRKTQFKFSHMPPGTARPREREAESKEIQFTIHPTLPEVDKHLLEIGAPRI</sequence>
<dbReference type="Proteomes" id="UP000075903">
    <property type="component" value="Unassembled WGS sequence"/>
</dbReference>
<accession>A0A182UMC5</accession>
<evidence type="ECO:0000313" key="2">
    <source>
        <dbReference type="Proteomes" id="UP000075903"/>
    </source>
</evidence>
<keyword evidence="2" id="KW-1185">Reference proteome</keyword>
<organism evidence="1 2">
    <name type="scientific">Anopheles merus</name>
    <name type="common">Mosquito</name>
    <dbReference type="NCBI Taxonomy" id="30066"/>
    <lineage>
        <taxon>Eukaryota</taxon>
        <taxon>Metazoa</taxon>
        <taxon>Ecdysozoa</taxon>
        <taxon>Arthropoda</taxon>
        <taxon>Hexapoda</taxon>
        <taxon>Insecta</taxon>
        <taxon>Pterygota</taxon>
        <taxon>Neoptera</taxon>
        <taxon>Endopterygota</taxon>
        <taxon>Diptera</taxon>
        <taxon>Nematocera</taxon>
        <taxon>Culicoidea</taxon>
        <taxon>Culicidae</taxon>
        <taxon>Anophelinae</taxon>
        <taxon>Anopheles</taxon>
    </lineage>
</organism>
<dbReference type="VEuPathDB" id="VectorBase:AMEM000343"/>
<dbReference type="PROSITE" id="PS51257">
    <property type="entry name" value="PROKAR_LIPOPROTEIN"/>
    <property type="match status" value="1"/>
</dbReference>
<proteinExistence type="predicted"/>
<name>A0A182UMC5_ANOME</name>
<evidence type="ECO:0000313" key="1">
    <source>
        <dbReference type="EnsemblMetazoa" id="AMEM000343-PA"/>
    </source>
</evidence>
<dbReference type="EnsemblMetazoa" id="AMEM000343-RA">
    <property type="protein sequence ID" value="AMEM000343-PA"/>
    <property type="gene ID" value="AMEM000343"/>
</dbReference>
<reference evidence="1" key="1">
    <citation type="submission" date="2020-05" db="UniProtKB">
        <authorList>
            <consortium name="EnsemblMetazoa"/>
        </authorList>
    </citation>
    <scope>IDENTIFICATION</scope>
    <source>
        <strain evidence="1">MAF</strain>
    </source>
</reference>
<protein>
    <submittedName>
        <fullName evidence="1">Uncharacterized protein</fullName>
    </submittedName>
</protein>
<dbReference type="AlphaFoldDB" id="A0A182UMC5"/>